<evidence type="ECO:0000313" key="1">
    <source>
        <dbReference type="EMBL" id="AJP05967.1"/>
    </source>
</evidence>
<evidence type="ECO:0008006" key="3">
    <source>
        <dbReference type="Google" id="ProtNLM"/>
    </source>
</evidence>
<name>A0A0C5G0Z3_9ACTN</name>
<sequence length="450" mass="48927">MPNERLMRLLEQSGMSRKALAKRVNELAGKRGLSRSYTHTSVANWCRRGMAPRSPGPELIAQALSERLARRVTVAETGLAAASDPAPPSGDGLGFARTKTAALTEAADYWSHVNRRDFIAGAPFAIGAFSTPFLRWLTRPADLDHACGEGPRVGVAEARELRRAAEEVRHWDSRYGGGSWRTASVPARLFTRAASLLHGTYPERVGSELFAATSQLARLAGWTAFDAGMDQIAQRHFIQALRLARAADDRPLGGYVLTTMAMQALLRGHPHEAVDMTQGAYERVGGGPVAVSVRGFAKLIEARAHARLGDAAAACRCLATAEDLCAKGHGAPDTPEWMDFFGHGRIVTDAVEIFRDLGRPHVALRWDRMTALPANRFTRCHGMRLAIVGTAHAQRGELDEAVHAGRHSLAVLRSVDSERAKEHLRTLQIHLAPWRSAPQVRGLLAELPAA</sequence>
<protein>
    <recommendedName>
        <fullName evidence="3">Sporulation protein</fullName>
    </recommendedName>
</protein>
<dbReference type="HOGENOM" id="CLU_029927_4_1_11"/>
<dbReference type="KEGG" id="scw:TU94_30410"/>
<dbReference type="Gene3D" id="1.25.40.10">
    <property type="entry name" value="Tetratricopeptide repeat domain"/>
    <property type="match status" value="1"/>
</dbReference>
<keyword evidence="2" id="KW-1185">Reference proteome</keyword>
<proteinExistence type="predicted"/>
<accession>A0A0C5G0Z3</accession>
<organism evidence="1 2">
    <name type="scientific">Streptomyces cyaneogriseus subsp. noncyanogenus</name>
    <dbReference type="NCBI Taxonomy" id="477245"/>
    <lineage>
        <taxon>Bacteria</taxon>
        <taxon>Bacillati</taxon>
        <taxon>Actinomycetota</taxon>
        <taxon>Actinomycetes</taxon>
        <taxon>Kitasatosporales</taxon>
        <taxon>Streptomycetaceae</taxon>
        <taxon>Streptomyces</taxon>
    </lineage>
</organism>
<gene>
    <name evidence="1" type="ORF">TU94_30410</name>
</gene>
<dbReference type="EMBL" id="CP010849">
    <property type="protein sequence ID" value="AJP05967.1"/>
    <property type="molecule type" value="Genomic_DNA"/>
</dbReference>
<evidence type="ECO:0000313" key="2">
    <source>
        <dbReference type="Proteomes" id="UP000032234"/>
    </source>
</evidence>
<dbReference type="InterPro" id="IPR011990">
    <property type="entry name" value="TPR-like_helical_dom_sf"/>
</dbReference>
<dbReference type="STRING" id="477245.TU94_30410"/>
<dbReference type="AlphaFoldDB" id="A0A0C5G0Z3"/>
<reference evidence="1 2" key="1">
    <citation type="submission" date="2015-02" db="EMBL/GenBank/DDBJ databases">
        <title>Genome sequence of thermotolerant Streptomyces cyaneogriseus subsp. Noncyanogenus NMWT1, the producer of nematocidal antibiotics nemadectin.</title>
        <authorList>
            <person name="Wang H."/>
            <person name="Li C."/>
            <person name="Xiang W."/>
            <person name="Wang X."/>
        </authorList>
    </citation>
    <scope>NUCLEOTIDE SEQUENCE [LARGE SCALE GENOMIC DNA]</scope>
    <source>
        <strain evidence="1 2">NMWT 1</strain>
    </source>
</reference>
<dbReference type="Proteomes" id="UP000032234">
    <property type="component" value="Chromosome"/>
</dbReference>
<dbReference type="PATRIC" id="fig|477245.3.peg.6474"/>